<evidence type="ECO:0000313" key="2">
    <source>
        <dbReference type="Proteomes" id="UP001596107"/>
    </source>
</evidence>
<protein>
    <submittedName>
        <fullName evidence="1">Uncharacterized protein</fullName>
    </submittedName>
</protein>
<gene>
    <name evidence="1" type="ORF">ACFPOD_11590</name>
</gene>
<name>A0ABW0T9D0_9HYPH</name>
<dbReference type="RefSeq" id="WP_378596691.1">
    <property type="nucleotide sequence ID" value="NZ_JBHSNB010000002.1"/>
</dbReference>
<organism evidence="1 2">
    <name type="scientific">Nitratireductor kimnyeongensis</name>
    <dbReference type="NCBI Taxonomy" id="430679"/>
    <lineage>
        <taxon>Bacteria</taxon>
        <taxon>Pseudomonadati</taxon>
        <taxon>Pseudomonadota</taxon>
        <taxon>Alphaproteobacteria</taxon>
        <taxon>Hyphomicrobiales</taxon>
        <taxon>Phyllobacteriaceae</taxon>
        <taxon>Nitratireductor</taxon>
    </lineage>
</organism>
<comment type="caution">
    <text evidence="1">The sequence shown here is derived from an EMBL/GenBank/DDBJ whole genome shotgun (WGS) entry which is preliminary data.</text>
</comment>
<dbReference type="Proteomes" id="UP001596107">
    <property type="component" value="Unassembled WGS sequence"/>
</dbReference>
<dbReference type="EMBL" id="JBHSNB010000002">
    <property type="protein sequence ID" value="MFC5585757.1"/>
    <property type="molecule type" value="Genomic_DNA"/>
</dbReference>
<accession>A0ABW0T9D0</accession>
<evidence type="ECO:0000313" key="1">
    <source>
        <dbReference type="EMBL" id="MFC5585757.1"/>
    </source>
</evidence>
<reference evidence="2" key="1">
    <citation type="journal article" date="2019" name="Int. J. Syst. Evol. Microbiol.">
        <title>The Global Catalogue of Microorganisms (GCM) 10K type strain sequencing project: providing services to taxonomists for standard genome sequencing and annotation.</title>
        <authorList>
            <consortium name="The Broad Institute Genomics Platform"/>
            <consortium name="The Broad Institute Genome Sequencing Center for Infectious Disease"/>
            <person name="Wu L."/>
            <person name="Ma J."/>
        </authorList>
    </citation>
    <scope>NUCLEOTIDE SEQUENCE [LARGE SCALE GENOMIC DNA]</scope>
    <source>
        <strain evidence="2">JCM 3366</strain>
    </source>
</reference>
<sequence>MQGIAGYGRVECTRQEHGFHAWPEFENAGGESVVIAQCNATTKGGLLGKPAEVDGDTARSERQTLDFCHQFIMSADRPSAFHDSSAQAVQRLGLLSA</sequence>
<proteinExistence type="predicted"/>
<keyword evidence="2" id="KW-1185">Reference proteome</keyword>